<evidence type="ECO:0000313" key="2">
    <source>
        <dbReference type="Proteomes" id="UP000095280"/>
    </source>
</evidence>
<name>A0A1I8F2J3_9PLAT</name>
<sequence length="224" mass="23586">PWSRSRTNYSNSLCRARISLVQGVWTASSAWHFGGRSGSWRRAAAGSPVRPAASLPGHHADSAAATGGPAAAVRRESGSCATWQQFPDDGAALLMLNSRLNWQSQAKQVFCTALQRLYRGAITEAHKGLVFNYLGGRFHGGDSAGRGTLFCPDVIRGDSDGSDDYVDLLLASREPSAVICAATATATGAWKARVAAPARFESSRASGRNVATGCGDVCQMAALR</sequence>
<proteinExistence type="predicted"/>
<dbReference type="WBParaSite" id="maker-unitig_15879-snap-gene-0.4-mRNA-1">
    <property type="protein sequence ID" value="maker-unitig_15879-snap-gene-0.4-mRNA-1"/>
    <property type="gene ID" value="maker-unitig_15879-snap-gene-0.4"/>
</dbReference>
<feature type="compositionally biased region" description="Low complexity" evidence="1">
    <location>
        <begin position="62"/>
        <end position="71"/>
    </location>
</feature>
<dbReference type="AlphaFoldDB" id="A0A1I8F2J3"/>
<reference evidence="3" key="1">
    <citation type="submission" date="2016-11" db="UniProtKB">
        <authorList>
            <consortium name="WormBaseParasite"/>
        </authorList>
    </citation>
    <scope>IDENTIFICATION</scope>
</reference>
<dbReference type="Proteomes" id="UP000095280">
    <property type="component" value="Unplaced"/>
</dbReference>
<keyword evidence="2" id="KW-1185">Reference proteome</keyword>
<evidence type="ECO:0000256" key="1">
    <source>
        <dbReference type="SAM" id="MobiDB-lite"/>
    </source>
</evidence>
<protein>
    <submittedName>
        <fullName evidence="3">PEROXIDASE_4 domain-containing protein</fullName>
    </submittedName>
</protein>
<feature type="region of interest" description="Disordered" evidence="1">
    <location>
        <begin position="48"/>
        <end position="71"/>
    </location>
</feature>
<organism evidence="2 3">
    <name type="scientific">Macrostomum lignano</name>
    <dbReference type="NCBI Taxonomy" id="282301"/>
    <lineage>
        <taxon>Eukaryota</taxon>
        <taxon>Metazoa</taxon>
        <taxon>Spiralia</taxon>
        <taxon>Lophotrochozoa</taxon>
        <taxon>Platyhelminthes</taxon>
        <taxon>Rhabditophora</taxon>
        <taxon>Macrostomorpha</taxon>
        <taxon>Macrostomida</taxon>
        <taxon>Macrostomidae</taxon>
        <taxon>Macrostomum</taxon>
    </lineage>
</organism>
<accession>A0A1I8F2J3</accession>
<evidence type="ECO:0000313" key="3">
    <source>
        <dbReference type="WBParaSite" id="maker-unitig_15879-snap-gene-0.4-mRNA-1"/>
    </source>
</evidence>